<sequence>MSQPSTEQIHVLVVVSLGSVSLRVEEFDNDARYTDELTHYQRRGELIRRNCKDYCQPILSKIDALYAFSDKFALPFICVEGSSGMGKSQLAFALGGGGRSWFYWPIVIEQSSQRLYGNFSSISKAFSDVTKMDDPMQKSEEGILNTQSDFYDKENLWAFGFILALLKYYCCKEQNQQGQMIRLQEKTSLHVEKCNREKVVAFRRRMKDEKKVLPFFVLDEMTPSINRYYGWKNVAAFQRNIFRVCGLVVIVMGTDAKITNLIAQSEGTYDEDHEWMTVISRFPPYLPIPFVDEGKESAWNYVQDKYPVLKSIVENSRGRFARYFADSAAHYTMENLASGIELSDLLDEAFGHVSLKTHQGNHFMKEQEGKDAQLMAISYTNVDSDGTSPPPHKKMKTELEVGIRSMHLHFANLVDKQKTEVVINDRKLKIDGMPWKPSCCFPSINQDMLLYLAILGGKTYSGYYDRDQCIDYSTLGIFSEYLKGKGFMPKINRKSVKKDYELYENMVAHMIFCASRRNGVQGIPFDEFFAGLLSECQEEIRPVTMTIGNTEKAIVASDLLETYEDLAALSRSKIPFLAPPNAEWPPCILDTRAEGCNFGHLVHVSNAERCDIYVRNMEDNSKPPLFLCECKHRSKNVDFGIVEMIIVGLNKVWEKWAVVLLFCVKLASFRKDWKRIEVGCVKVNCRSGRVDWVFQPAKEENRKQLVIVMETGPLTVGARSKP</sequence>
<dbReference type="Proteomes" id="UP000286097">
    <property type="component" value="Unassembled WGS sequence"/>
</dbReference>
<protein>
    <recommendedName>
        <fullName evidence="3">Crinkler effector protein N-terminal domain-containing protein</fullName>
    </recommendedName>
</protein>
<dbReference type="VEuPathDB" id="FungiDB:DD237_007499"/>
<dbReference type="AlphaFoldDB" id="A0A425CPC5"/>
<evidence type="ECO:0008006" key="3">
    <source>
        <dbReference type="Google" id="ProtNLM"/>
    </source>
</evidence>
<dbReference type="EMBL" id="QKXF01000006">
    <property type="protein sequence ID" value="RQM18875.1"/>
    <property type="molecule type" value="Genomic_DNA"/>
</dbReference>
<accession>A0A425CPC5</accession>
<name>A0A425CPC5_9STRA</name>
<organism evidence="1 2">
    <name type="scientific">Peronospora effusa</name>
    <dbReference type="NCBI Taxonomy" id="542832"/>
    <lineage>
        <taxon>Eukaryota</taxon>
        <taxon>Sar</taxon>
        <taxon>Stramenopiles</taxon>
        <taxon>Oomycota</taxon>
        <taxon>Peronosporomycetes</taxon>
        <taxon>Peronosporales</taxon>
        <taxon>Peronosporaceae</taxon>
        <taxon>Peronospora</taxon>
    </lineage>
</organism>
<gene>
    <name evidence="1" type="ORF">DD237_007499</name>
</gene>
<proteinExistence type="predicted"/>
<evidence type="ECO:0000313" key="1">
    <source>
        <dbReference type="EMBL" id="RQM18875.1"/>
    </source>
</evidence>
<reference evidence="1 2" key="1">
    <citation type="submission" date="2018-06" db="EMBL/GenBank/DDBJ databases">
        <title>Comparative genomics of downy mildews reveals potential adaptations to biotrophy.</title>
        <authorList>
            <person name="Fletcher K."/>
            <person name="Klosterman S.J."/>
            <person name="Derevnina L."/>
            <person name="Martin F."/>
            <person name="Koike S."/>
            <person name="Reyes Chin-Wo S."/>
            <person name="Mou B."/>
            <person name="Michelmore R."/>
        </authorList>
    </citation>
    <scope>NUCLEOTIDE SEQUENCE [LARGE SCALE GENOMIC DNA]</scope>
    <source>
        <strain evidence="1 2">R13</strain>
    </source>
</reference>
<comment type="caution">
    <text evidence="1">The sequence shown here is derived from an EMBL/GenBank/DDBJ whole genome shotgun (WGS) entry which is preliminary data.</text>
</comment>
<evidence type="ECO:0000313" key="2">
    <source>
        <dbReference type="Proteomes" id="UP000286097"/>
    </source>
</evidence>